<keyword evidence="2" id="KW-1185">Reference proteome</keyword>
<sequence>MGGPCSGTPTTSKALELQRVPEASPHAWAEFLSHPVSTAALDYMNAIWHTWEELLGSTLASTAGVVKCARDATFEQPRVLLNFLLAPRKIGHLPLAFTGSVSPNLRIRKKRCPGAAWDTERRLTFCRSVVTWSCLSFQLEFEAWLPTRRYRMVGGGGLTLHLLRRRKRRTY</sequence>
<organism evidence="1 2">
    <name type="scientific">Prorocentrum cordatum</name>
    <dbReference type="NCBI Taxonomy" id="2364126"/>
    <lineage>
        <taxon>Eukaryota</taxon>
        <taxon>Sar</taxon>
        <taxon>Alveolata</taxon>
        <taxon>Dinophyceae</taxon>
        <taxon>Prorocentrales</taxon>
        <taxon>Prorocentraceae</taxon>
        <taxon>Prorocentrum</taxon>
    </lineage>
</organism>
<gene>
    <name evidence="1" type="ORF">PCOR1329_LOCUS61842</name>
</gene>
<name>A0ABN9VXN9_9DINO</name>
<proteinExistence type="predicted"/>
<reference evidence="1" key="1">
    <citation type="submission" date="2023-10" db="EMBL/GenBank/DDBJ databases">
        <authorList>
            <person name="Chen Y."/>
            <person name="Shah S."/>
            <person name="Dougan E. K."/>
            <person name="Thang M."/>
            <person name="Chan C."/>
        </authorList>
    </citation>
    <scope>NUCLEOTIDE SEQUENCE [LARGE SCALE GENOMIC DNA]</scope>
</reference>
<evidence type="ECO:0000313" key="1">
    <source>
        <dbReference type="EMBL" id="CAK0877937.1"/>
    </source>
</evidence>
<evidence type="ECO:0000313" key="2">
    <source>
        <dbReference type="Proteomes" id="UP001189429"/>
    </source>
</evidence>
<protein>
    <submittedName>
        <fullName evidence="1">Uncharacterized protein</fullName>
    </submittedName>
</protein>
<comment type="caution">
    <text evidence="1">The sequence shown here is derived from an EMBL/GenBank/DDBJ whole genome shotgun (WGS) entry which is preliminary data.</text>
</comment>
<dbReference type="EMBL" id="CAUYUJ010017790">
    <property type="protein sequence ID" value="CAK0877937.1"/>
    <property type="molecule type" value="Genomic_DNA"/>
</dbReference>
<dbReference type="Proteomes" id="UP001189429">
    <property type="component" value="Unassembled WGS sequence"/>
</dbReference>
<accession>A0ABN9VXN9</accession>